<evidence type="ECO:0000313" key="3">
    <source>
        <dbReference type="Proteomes" id="UP000816034"/>
    </source>
</evidence>
<feature type="compositionally biased region" description="Polar residues" evidence="1">
    <location>
        <begin position="1"/>
        <end position="10"/>
    </location>
</feature>
<feature type="region of interest" description="Disordered" evidence="1">
    <location>
        <begin position="1"/>
        <end position="31"/>
    </location>
</feature>
<dbReference type="AlphaFoldDB" id="A0AA88KQW1"/>
<evidence type="ECO:0000313" key="2">
    <source>
        <dbReference type="EMBL" id="KAG2386817.1"/>
    </source>
</evidence>
<dbReference type="Proteomes" id="UP000816034">
    <property type="component" value="Unassembled WGS sequence"/>
</dbReference>
<reference evidence="2 3" key="1">
    <citation type="journal article" date="2018" name="BMC Genomics">
        <title>The genome of Naegleria lovaniensis, the basis for a comparative approach to unravel pathogenicity factors of the human pathogenic amoeba N. fowleri.</title>
        <authorList>
            <person name="Liechti N."/>
            <person name="Schurch N."/>
            <person name="Bruggmann R."/>
            <person name="Wittwer M."/>
        </authorList>
    </citation>
    <scope>NUCLEOTIDE SEQUENCE [LARGE SCALE GENOMIC DNA]</scope>
    <source>
        <strain evidence="2 3">ATCC 30569</strain>
    </source>
</reference>
<proteinExistence type="predicted"/>
<feature type="compositionally biased region" description="Basic and acidic residues" evidence="1">
    <location>
        <begin position="77"/>
        <end position="97"/>
    </location>
</feature>
<keyword evidence="3" id="KW-1185">Reference proteome</keyword>
<protein>
    <submittedName>
        <fullName evidence="2">Uncharacterized protein</fullName>
    </submittedName>
</protein>
<feature type="compositionally biased region" description="Polar residues" evidence="1">
    <location>
        <begin position="98"/>
        <end position="115"/>
    </location>
</feature>
<comment type="caution">
    <text evidence="2">The sequence shown here is derived from an EMBL/GenBank/DDBJ whole genome shotgun (WGS) entry which is preliminary data.</text>
</comment>
<sequence>MNSSLMSSVSRLHHSSAASPSSSMISESSTIHDGDESGMFFKKRMSSSILNSSVSSQASTASRWEEMNYLAKEIHDNAVRKGGSSKERSKRNYEDNLRPNNSCSRDSSTVFPSSSRNKEHVLSDTLDSASSILQKYIDKYNCRATTGHMDLDDSLTDLYSRLSDGFPNTTSTPVSIKNTPNYLLDSSISSVAPLKTASANPMDDLLSICSRSTITTNSDELFSKLDHYSKKYNEKKKESVSSVEVKSKKSLLTSDSIFDSDKENFISNKSSKTKKKSSTTPTKRPQSVKVSTLRESSSETNKKRSKTPSKSSTSQTSQRVTSTTTTSSSTNKYTSATRKPPVPKFPKSSTLSTTNHTKKSTKNSPPSTIKSSTRCDDISDISSLSEDEEKMESKSCQTSMIQTGVDTIERPSSANTMTTLASISSSIHSSSSPLIGSTNEIAFKIVGSTENIEKVEVYLKNSQKQSYLCSSNASVTSEKLDPASDSSFTLNASEEDVSNTLKPLKSLYSKYFTQ</sequence>
<feature type="compositionally biased region" description="Polar residues" evidence="1">
    <location>
        <begin position="284"/>
        <end position="295"/>
    </location>
</feature>
<feature type="compositionally biased region" description="Low complexity" evidence="1">
    <location>
        <begin position="15"/>
        <end position="29"/>
    </location>
</feature>
<dbReference type="EMBL" id="PYSW02000014">
    <property type="protein sequence ID" value="KAG2386817.1"/>
    <property type="molecule type" value="Genomic_DNA"/>
</dbReference>
<gene>
    <name evidence="2" type="ORF">C9374_001852</name>
</gene>
<feature type="region of interest" description="Disordered" evidence="1">
    <location>
        <begin position="77"/>
        <end position="122"/>
    </location>
</feature>
<dbReference type="RefSeq" id="XP_044550809.1">
    <property type="nucleotide sequence ID" value="XM_044691205.1"/>
</dbReference>
<name>A0AA88KQW1_NAELO</name>
<feature type="region of interest" description="Disordered" evidence="1">
    <location>
        <begin position="269"/>
        <end position="379"/>
    </location>
</feature>
<evidence type="ECO:0000256" key="1">
    <source>
        <dbReference type="SAM" id="MobiDB-lite"/>
    </source>
</evidence>
<organism evidence="2 3">
    <name type="scientific">Naegleria lovaniensis</name>
    <name type="common">Amoeba</name>
    <dbReference type="NCBI Taxonomy" id="51637"/>
    <lineage>
        <taxon>Eukaryota</taxon>
        <taxon>Discoba</taxon>
        <taxon>Heterolobosea</taxon>
        <taxon>Tetramitia</taxon>
        <taxon>Eutetramitia</taxon>
        <taxon>Vahlkampfiidae</taxon>
        <taxon>Naegleria</taxon>
    </lineage>
</organism>
<feature type="compositionally biased region" description="Low complexity" evidence="1">
    <location>
        <begin position="308"/>
        <end position="335"/>
    </location>
</feature>
<accession>A0AA88KQW1</accession>
<dbReference type="GeneID" id="68094308"/>